<evidence type="ECO:0000313" key="2">
    <source>
        <dbReference type="Proteomes" id="UP001476950"/>
    </source>
</evidence>
<sequence>MQKCTPAPSDCDPQAFALAQDIVLNPTMGKTTEELETAQALYKLYNSLRYGFKTLLTNFINDRQYMAVRDQLPRRSDENAPSAMAEYKEARRRMIYAPVKAAVEAYMEQNLQAAGTEAEFLKNFGANSEQTIRALIERLLDLAVERYWVEVQLNPDTEKRQPEIIKVKLEDGRPVEVSEQEQRKHMRQCLLRLNQQELEARQRQFGNRSNTHKESHIDTVMARGGPVAQPGASNFVVTEQSGVGQYCVLLLDFNTSEWECLARLRNQQSSFTYADEQRKAAPQGVLIRAFRDAQNEFPLGTVGALQDIDCKWRKPLQIPHLQAREGQAPVLVSFMDTKRIEGTWYMNALTEMLEEYKVQFHRKSEATVTIAE</sequence>
<comment type="caution">
    <text evidence="1">The sequence shown here is derived from an EMBL/GenBank/DDBJ whole genome shotgun (WGS) entry which is preliminary data.</text>
</comment>
<gene>
    <name evidence="1" type="ORF">NDI38_28430</name>
</gene>
<keyword evidence="2" id="KW-1185">Reference proteome</keyword>
<reference evidence="1 2" key="1">
    <citation type="submission" date="2022-04" db="EMBL/GenBank/DDBJ databases">
        <title>Positive selection, recombination, and allopatry shape intraspecific diversity of widespread and dominant cyanobacteria.</title>
        <authorList>
            <person name="Wei J."/>
            <person name="Shu W."/>
            <person name="Hu C."/>
        </authorList>
    </citation>
    <scope>NUCLEOTIDE SEQUENCE [LARGE SCALE GENOMIC DNA]</scope>
    <source>
        <strain evidence="1 2">AS-A4</strain>
    </source>
</reference>
<dbReference type="RefSeq" id="WP_190455645.1">
    <property type="nucleotide sequence ID" value="NZ_JAMPLM010000060.1"/>
</dbReference>
<name>A0ABV0KSV0_9CYAN</name>
<protein>
    <submittedName>
        <fullName evidence="1">Uncharacterized protein</fullName>
    </submittedName>
</protein>
<organism evidence="1 2">
    <name type="scientific">Stenomitos frigidus AS-A4</name>
    <dbReference type="NCBI Taxonomy" id="2933935"/>
    <lineage>
        <taxon>Bacteria</taxon>
        <taxon>Bacillati</taxon>
        <taxon>Cyanobacteriota</taxon>
        <taxon>Cyanophyceae</taxon>
        <taxon>Leptolyngbyales</taxon>
        <taxon>Leptolyngbyaceae</taxon>
        <taxon>Stenomitos</taxon>
    </lineage>
</organism>
<accession>A0ABV0KSV0</accession>
<evidence type="ECO:0000313" key="1">
    <source>
        <dbReference type="EMBL" id="MEP1062304.1"/>
    </source>
</evidence>
<proteinExistence type="predicted"/>
<dbReference type="Proteomes" id="UP001476950">
    <property type="component" value="Unassembled WGS sequence"/>
</dbReference>
<dbReference type="EMBL" id="JAMPLM010000060">
    <property type="protein sequence ID" value="MEP1062304.1"/>
    <property type="molecule type" value="Genomic_DNA"/>
</dbReference>